<evidence type="ECO:0000313" key="1">
    <source>
        <dbReference type="EMBL" id="GAH94832.1"/>
    </source>
</evidence>
<organism evidence="1">
    <name type="scientific">marine sediment metagenome</name>
    <dbReference type="NCBI Taxonomy" id="412755"/>
    <lineage>
        <taxon>unclassified sequences</taxon>
        <taxon>metagenomes</taxon>
        <taxon>ecological metagenomes</taxon>
    </lineage>
</organism>
<name>X1JL65_9ZZZZ</name>
<proteinExistence type="predicted"/>
<dbReference type="EMBL" id="BARV01002675">
    <property type="protein sequence ID" value="GAH94832.1"/>
    <property type="molecule type" value="Genomic_DNA"/>
</dbReference>
<protein>
    <submittedName>
        <fullName evidence="1">Uncharacterized protein</fullName>
    </submittedName>
</protein>
<comment type="caution">
    <text evidence="1">The sequence shown here is derived from an EMBL/GenBank/DDBJ whole genome shotgun (WGS) entry which is preliminary data.</text>
</comment>
<feature type="non-terminal residue" evidence="1">
    <location>
        <position position="1"/>
    </location>
</feature>
<dbReference type="AlphaFoldDB" id="X1JL65"/>
<sequence>GDTPGVYNPHLNIIVEGKYLRGQKLEATKQREIWLG</sequence>
<reference evidence="1" key="1">
    <citation type="journal article" date="2014" name="Front. Microbiol.">
        <title>High frequency of phylogenetically diverse reductive dehalogenase-homologous genes in deep subseafloor sedimentary metagenomes.</title>
        <authorList>
            <person name="Kawai M."/>
            <person name="Futagami T."/>
            <person name="Toyoda A."/>
            <person name="Takaki Y."/>
            <person name="Nishi S."/>
            <person name="Hori S."/>
            <person name="Arai W."/>
            <person name="Tsubouchi T."/>
            <person name="Morono Y."/>
            <person name="Uchiyama I."/>
            <person name="Ito T."/>
            <person name="Fujiyama A."/>
            <person name="Inagaki F."/>
            <person name="Takami H."/>
        </authorList>
    </citation>
    <scope>NUCLEOTIDE SEQUENCE</scope>
    <source>
        <strain evidence="1">Expedition CK06-06</strain>
    </source>
</reference>
<gene>
    <name evidence="1" type="ORF">S06H3_06779</name>
</gene>
<accession>X1JL65</accession>